<accession>F1LFG7</accession>
<dbReference type="Gene3D" id="3.60.110.10">
    <property type="entry name" value="Carbon-nitrogen hydrolase"/>
    <property type="match status" value="1"/>
</dbReference>
<reference evidence="2" key="1">
    <citation type="journal article" date="2011" name="Genome Res.">
        <title>Deep small RNA sequencing from the nematode Ascaris reveals conservation, functional diversification, and novel developmental profiles.</title>
        <authorList>
            <person name="Wang J."/>
            <person name="Czech B."/>
            <person name="Crunk A."/>
            <person name="Wallace A."/>
            <person name="Mitreva M."/>
            <person name="Hannon G.J."/>
            <person name="Davis R.E."/>
        </authorList>
    </citation>
    <scope>NUCLEOTIDE SEQUENCE</scope>
</reference>
<sequence>MGVRIIFMKWTRNITHGRCWRLCFSPPRREVLLIRPKMKFCDDDVYRESRYFVRWQRPKEVTDFHLPFINKTVPFGDAVLRMADGVMIGFEMCEELWTSLDRRMLIWHYMVWI</sequence>
<dbReference type="InterPro" id="IPR003694">
    <property type="entry name" value="NAD_synthase"/>
</dbReference>
<dbReference type="EMBL" id="JI211201">
    <property type="protein sequence ID" value="ADY48871.1"/>
    <property type="molecule type" value="mRNA"/>
</dbReference>
<protein>
    <submittedName>
        <fullName evidence="2">Glutamine-dependent NAD(+) synthetase</fullName>
    </submittedName>
</protein>
<name>F1LFG7_ASCSU</name>
<dbReference type="PANTHER" id="PTHR23090">
    <property type="entry name" value="NH 3 /GLUTAMINE-DEPENDENT NAD + SYNTHETASE"/>
    <property type="match status" value="1"/>
</dbReference>
<dbReference type="PANTHER" id="PTHR23090:SF9">
    <property type="entry name" value="GLUTAMINE-DEPENDENT NAD(+) SYNTHETASE"/>
    <property type="match status" value="1"/>
</dbReference>
<proteinExistence type="evidence at transcript level"/>
<keyword evidence="1" id="KW-0436">Ligase</keyword>
<dbReference type="GO" id="GO:0005737">
    <property type="term" value="C:cytoplasm"/>
    <property type="evidence" value="ECO:0007669"/>
    <property type="project" value="InterPro"/>
</dbReference>
<dbReference type="GO" id="GO:0004359">
    <property type="term" value="F:glutaminase activity"/>
    <property type="evidence" value="ECO:0007669"/>
    <property type="project" value="InterPro"/>
</dbReference>
<dbReference type="AlphaFoldDB" id="F1LFG7"/>
<dbReference type="SUPFAM" id="SSF56317">
    <property type="entry name" value="Carbon-nitrogen hydrolase"/>
    <property type="match status" value="1"/>
</dbReference>
<evidence type="ECO:0000313" key="2">
    <source>
        <dbReference type="EMBL" id="ADY48871.1"/>
    </source>
</evidence>
<evidence type="ECO:0000256" key="1">
    <source>
        <dbReference type="ARBA" id="ARBA00022598"/>
    </source>
</evidence>
<dbReference type="InterPro" id="IPR036526">
    <property type="entry name" value="C-N_Hydrolase_sf"/>
</dbReference>
<dbReference type="GO" id="GO:0009435">
    <property type="term" value="P:NAD+ biosynthetic process"/>
    <property type="evidence" value="ECO:0007669"/>
    <property type="project" value="InterPro"/>
</dbReference>
<organism evidence="2">
    <name type="scientific">Ascaris suum</name>
    <name type="common">Pig roundworm</name>
    <name type="synonym">Ascaris lumbricoides</name>
    <dbReference type="NCBI Taxonomy" id="6253"/>
    <lineage>
        <taxon>Eukaryota</taxon>
        <taxon>Metazoa</taxon>
        <taxon>Ecdysozoa</taxon>
        <taxon>Nematoda</taxon>
        <taxon>Chromadorea</taxon>
        <taxon>Rhabditida</taxon>
        <taxon>Spirurina</taxon>
        <taxon>Ascaridomorpha</taxon>
        <taxon>Ascaridoidea</taxon>
        <taxon>Ascarididae</taxon>
        <taxon>Ascaris</taxon>
    </lineage>
</organism>
<dbReference type="GO" id="GO:0003952">
    <property type="term" value="F:NAD+ synthase (glutamine-hydrolyzing) activity"/>
    <property type="evidence" value="ECO:0007669"/>
    <property type="project" value="InterPro"/>
</dbReference>